<dbReference type="PANTHER" id="PTHR30627:SF24">
    <property type="entry name" value="PENICILLIN-BINDING PROTEIN 4B"/>
    <property type="match status" value="1"/>
</dbReference>
<reference evidence="4" key="1">
    <citation type="journal article" date="2019" name="Int. J. Syst. Evol. Microbiol.">
        <title>The Global Catalogue of Microorganisms (GCM) 10K type strain sequencing project: providing services to taxonomists for standard genome sequencing and annotation.</title>
        <authorList>
            <consortium name="The Broad Institute Genomics Platform"/>
            <consortium name="The Broad Institute Genome Sequencing Center for Infectious Disease"/>
            <person name="Wu L."/>
            <person name="Ma J."/>
        </authorList>
    </citation>
    <scope>NUCLEOTIDE SEQUENCE [LARGE SCALE GENOMIC DNA]</scope>
    <source>
        <strain evidence="4">CGMCC 1.15399</strain>
    </source>
</reference>
<sequence length="475" mass="49641">MAGPRAKRFNIPLRRVARMCAALLFVLLADITLVQGFGARGLNADPRNQRSVIARFDHPRGDILTYEGSIIATNRKTDGEAYAYRRVYTDGELYAPVTGDASLNRTTGMEQAADGVLSGDDPRIQVRSLVGHGSAQGAAVRLTISERAQWAAYEGLRAAGRPGAAVAINPATGAILALASYPSYDPNVYTTTDLAELADTDRRLRGDPGRPLLNRAVNQSYPPGSAFKLVTAAAALSSGEYTPTSRVDGPARLRFRGGTVAGLPGSGLCGQAHPTLPDAFRSSCDAAFAGIGLQLGQDILRDQAEAFGFNAGDLTIPLRVTASTYPLNMNRAQTALSAIGRYHDRATPLMIAMLSAAVANHGVLMRPYLVEDVRLPDGSLIDRANPTPYRVTMPATLARQLTSMMLTAPGGGSGTAASTRGVAVAAKSGAAQDHALFTGFAPADRPEVAVGVVVEHAAPSAAGPIARAVLEAALS</sequence>
<dbReference type="Pfam" id="PF21922">
    <property type="entry name" value="PBP_dimer_2"/>
    <property type="match status" value="1"/>
</dbReference>
<evidence type="ECO:0000259" key="2">
    <source>
        <dbReference type="Pfam" id="PF21922"/>
    </source>
</evidence>
<evidence type="ECO:0000313" key="4">
    <source>
        <dbReference type="Proteomes" id="UP001597097"/>
    </source>
</evidence>
<dbReference type="RefSeq" id="WP_219530179.1">
    <property type="nucleotide sequence ID" value="NZ_JAHKRM010000008.1"/>
</dbReference>
<proteinExistence type="predicted"/>
<accession>A0ABW4G1A8</accession>
<dbReference type="PANTHER" id="PTHR30627">
    <property type="entry name" value="PEPTIDOGLYCAN D,D-TRANSPEPTIDASE"/>
    <property type="match status" value="1"/>
</dbReference>
<keyword evidence="4" id="KW-1185">Reference proteome</keyword>
<dbReference type="Pfam" id="PF00905">
    <property type="entry name" value="Transpeptidase"/>
    <property type="match status" value="1"/>
</dbReference>
<evidence type="ECO:0000259" key="1">
    <source>
        <dbReference type="Pfam" id="PF00905"/>
    </source>
</evidence>
<protein>
    <submittedName>
        <fullName evidence="3">Penicillin-binding transpeptidase domain-containing protein</fullName>
    </submittedName>
</protein>
<dbReference type="EMBL" id="JBHUCM010000005">
    <property type="protein sequence ID" value="MFD1536477.1"/>
    <property type="molecule type" value="Genomic_DNA"/>
</dbReference>
<dbReference type="InterPro" id="IPR050515">
    <property type="entry name" value="Beta-lactam/transpept"/>
</dbReference>
<comment type="caution">
    <text evidence="3">The sequence shown here is derived from an EMBL/GenBank/DDBJ whole genome shotgun (WGS) entry which is preliminary data.</text>
</comment>
<dbReference type="Proteomes" id="UP001597097">
    <property type="component" value="Unassembled WGS sequence"/>
</dbReference>
<feature type="domain" description="Penicillin-binding protein transpeptidase" evidence="1">
    <location>
        <begin position="163"/>
        <end position="470"/>
    </location>
</feature>
<name>A0ABW4G1A8_9ACTN</name>
<gene>
    <name evidence="3" type="ORF">ACFSJ0_05495</name>
</gene>
<dbReference type="InterPro" id="IPR001460">
    <property type="entry name" value="PCN-bd_Tpept"/>
</dbReference>
<feature type="domain" description="Penicillin binding protein A dimerisation" evidence="2">
    <location>
        <begin position="60"/>
        <end position="130"/>
    </location>
</feature>
<dbReference type="InterPro" id="IPR054120">
    <property type="entry name" value="PBPA_dimer"/>
</dbReference>
<organism evidence="3 4">
    <name type="scientific">Nonomuraea guangzhouensis</name>
    <dbReference type="NCBI Taxonomy" id="1291555"/>
    <lineage>
        <taxon>Bacteria</taxon>
        <taxon>Bacillati</taxon>
        <taxon>Actinomycetota</taxon>
        <taxon>Actinomycetes</taxon>
        <taxon>Streptosporangiales</taxon>
        <taxon>Streptosporangiaceae</taxon>
        <taxon>Nonomuraea</taxon>
    </lineage>
</organism>
<evidence type="ECO:0000313" key="3">
    <source>
        <dbReference type="EMBL" id="MFD1536477.1"/>
    </source>
</evidence>